<dbReference type="Proteomes" id="UP001501480">
    <property type="component" value="Unassembled WGS sequence"/>
</dbReference>
<reference evidence="1 2" key="1">
    <citation type="journal article" date="2019" name="Int. J. Syst. Evol. Microbiol.">
        <title>The Global Catalogue of Microorganisms (GCM) 10K type strain sequencing project: providing services to taxonomists for standard genome sequencing and annotation.</title>
        <authorList>
            <consortium name="The Broad Institute Genomics Platform"/>
            <consortium name="The Broad Institute Genome Sequencing Center for Infectious Disease"/>
            <person name="Wu L."/>
            <person name="Ma J."/>
        </authorList>
    </citation>
    <scope>NUCLEOTIDE SEQUENCE [LARGE SCALE GENOMIC DNA]</scope>
    <source>
        <strain evidence="1 2">JCM 15749</strain>
    </source>
</reference>
<evidence type="ECO:0000313" key="1">
    <source>
        <dbReference type="EMBL" id="GAA2086206.1"/>
    </source>
</evidence>
<organism evidence="1 2">
    <name type="scientific">Aeromicrobium halocynthiae</name>
    <dbReference type="NCBI Taxonomy" id="560557"/>
    <lineage>
        <taxon>Bacteria</taxon>
        <taxon>Bacillati</taxon>
        <taxon>Actinomycetota</taxon>
        <taxon>Actinomycetes</taxon>
        <taxon>Propionibacteriales</taxon>
        <taxon>Nocardioidaceae</taxon>
        <taxon>Aeromicrobium</taxon>
    </lineage>
</organism>
<gene>
    <name evidence="1" type="ORF">GCM10009821_29650</name>
</gene>
<protein>
    <recommendedName>
        <fullName evidence="3">DNA topoisomerase (ATP-hydrolyzing)</fullName>
    </recommendedName>
</protein>
<name>A0ABN2W8I3_9ACTN</name>
<evidence type="ECO:0000313" key="2">
    <source>
        <dbReference type="Proteomes" id="UP001501480"/>
    </source>
</evidence>
<comment type="caution">
    <text evidence="1">The sequence shown here is derived from an EMBL/GenBank/DDBJ whole genome shotgun (WGS) entry which is preliminary data.</text>
</comment>
<evidence type="ECO:0008006" key="3">
    <source>
        <dbReference type="Google" id="ProtNLM"/>
    </source>
</evidence>
<dbReference type="EMBL" id="BAAAPY010000027">
    <property type="protein sequence ID" value="GAA2086206.1"/>
    <property type="molecule type" value="Genomic_DNA"/>
</dbReference>
<sequence length="82" mass="9546">MSIREERETFEAVLAFIDNWQEIYGRLADVDTPAERVRVVSEMLDVSAGVAVMMMDLQVRKLFERDRVRQRLEDLRDADGGE</sequence>
<proteinExistence type="predicted"/>
<accession>A0ABN2W8I3</accession>
<dbReference type="RefSeq" id="WP_344330305.1">
    <property type="nucleotide sequence ID" value="NZ_BAAAPY010000027.1"/>
</dbReference>
<keyword evidence="2" id="KW-1185">Reference proteome</keyword>